<evidence type="ECO:0000313" key="2">
    <source>
        <dbReference type="Proteomes" id="UP000886885"/>
    </source>
</evidence>
<evidence type="ECO:0000313" key="1">
    <source>
        <dbReference type="EMBL" id="KAG6786866.1"/>
    </source>
</evidence>
<dbReference type="AlphaFoldDB" id="A0A8X8AHF4"/>
<dbReference type="Proteomes" id="UP000886885">
    <property type="component" value="Chromosome 2A"/>
</dbReference>
<comment type="caution">
    <text evidence="1">The sequence shown here is derived from an EMBL/GenBank/DDBJ whole genome shotgun (WGS) entry which is preliminary data.</text>
</comment>
<keyword evidence="2" id="KW-1185">Reference proteome</keyword>
<gene>
    <name evidence="1" type="ORF">POTOM_008483</name>
</gene>
<proteinExistence type="predicted"/>
<organism evidence="1 2">
    <name type="scientific">Populus tomentosa</name>
    <name type="common">Chinese white poplar</name>
    <dbReference type="NCBI Taxonomy" id="118781"/>
    <lineage>
        <taxon>Eukaryota</taxon>
        <taxon>Viridiplantae</taxon>
        <taxon>Streptophyta</taxon>
        <taxon>Embryophyta</taxon>
        <taxon>Tracheophyta</taxon>
        <taxon>Spermatophyta</taxon>
        <taxon>Magnoliopsida</taxon>
        <taxon>eudicotyledons</taxon>
        <taxon>Gunneridae</taxon>
        <taxon>Pentapetalae</taxon>
        <taxon>rosids</taxon>
        <taxon>fabids</taxon>
        <taxon>Malpighiales</taxon>
        <taxon>Salicaceae</taxon>
        <taxon>Saliceae</taxon>
        <taxon>Populus</taxon>
    </lineage>
</organism>
<sequence>MAPRNSRGKAKGERKKKDEKVLPAVADITINLPDETHVVLKLASSTRSRLYIPYNLPGIFCLDRFRKLDFLEGSLNTLVLQPWLCVRHELIG</sequence>
<name>A0A8X8AHF4_POPTO</name>
<reference evidence="1" key="1">
    <citation type="journal article" date="2020" name="bioRxiv">
        <title>Hybrid origin of Populus tomentosa Carr. identified through genome sequencing and phylogenomic analysis.</title>
        <authorList>
            <person name="An X."/>
            <person name="Gao K."/>
            <person name="Chen Z."/>
            <person name="Li J."/>
            <person name="Yang X."/>
            <person name="Yang X."/>
            <person name="Zhou J."/>
            <person name="Guo T."/>
            <person name="Zhao T."/>
            <person name="Huang S."/>
            <person name="Miao D."/>
            <person name="Khan W.U."/>
            <person name="Rao P."/>
            <person name="Ye M."/>
            <person name="Lei B."/>
            <person name="Liao W."/>
            <person name="Wang J."/>
            <person name="Ji L."/>
            <person name="Li Y."/>
            <person name="Guo B."/>
            <person name="Mustafa N.S."/>
            <person name="Li S."/>
            <person name="Yun Q."/>
            <person name="Keller S.R."/>
            <person name="Mao J."/>
            <person name="Zhang R."/>
            <person name="Strauss S.H."/>
        </authorList>
    </citation>
    <scope>NUCLEOTIDE SEQUENCE</scope>
    <source>
        <strain evidence="1">GM15</strain>
        <tissue evidence="1">Leaf</tissue>
    </source>
</reference>
<accession>A0A8X8AHF4</accession>
<protein>
    <submittedName>
        <fullName evidence="1">Uncharacterized protein</fullName>
    </submittedName>
</protein>
<dbReference type="EMBL" id="JAAWWB010000003">
    <property type="protein sequence ID" value="KAG6786866.1"/>
    <property type="molecule type" value="Genomic_DNA"/>
</dbReference>